<dbReference type="Pfam" id="PF18955">
    <property type="entry name" value="DUF5698"/>
    <property type="match status" value="1"/>
</dbReference>
<feature type="transmembrane region" description="Helical" evidence="6">
    <location>
        <begin position="76"/>
        <end position="96"/>
    </location>
</feature>
<dbReference type="NCBIfam" id="NF003191">
    <property type="entry name" value="PRK04164.1-2"/>
    <property type="match status" value="1"/>
</dbReference>
<feature type="transmembrane region" description="Helical" evidence="6">
    <location>
        <begin position="50"/>
        <end position="70"/>
    </location>
</feature>
<keyword evidence="2 6" id="KW-1003">Cell membrane</keyword>
<evidence type="ECO:0000256" key="4">
    <source>
        <dbReference type="ARBA" id="ARBA00022989"/>
    </source>
</evidence>
<organism evidence="9">
    <name type="scientific">uncultured Cytophagales bacterium</name>
    <dbReference type="NCBI Taxonomy" id="158755"/>
    <lineage>
        <taxon>Bacteria</taxon>
        <taxon>Pseudomonadati</taxon>
        <taxon>Bacteroidota</taxon>
        <taxon>Sphingobacteriia</taxon>
        <taxon>Sphingobacteriales</taxon>
        <taxon>environmental samples</taxon>
    </lineage>
</organism>
<keyword evidence="3 6" id="KW-0812">Transmembrane</keyword>
<evidence type="ECO:0000256" key="1">
    <source>
        <dbReference type="ARBA" id="ARBA00004651"/>
    </source>
</evidence>
<dbReference type="Pfam" id="PF10035">
    <property type="entry name" value="DUF2179"/>
    <property type="match status" value="1"/>
</dbReference>
<keyword evidence="4 6" id="KW-1133">Transmembrane helix</keyword>
<comment type="similarity">
    <text evidence="6">Belongs to the UPF0316 family.</text>
</comment>
<dbReference type="HAMAP" id="MF_01515">
    <property type="entry name" value="UPF0316"/>
    <property type="match status" value="1"/>
</dbReference>
<dbReference type="InterPro" id="IPR022930">
    <property type="entry name" value="UPF0316"/>
</dbReference>
<evidence type="ECO:0000256" key="5">
    <source>
        <dbReference type="ARBA" id="ARBA00023136"/>
    </source>
</evidence>
<dbReference type="InterPro" id="IPR019264">
    <property type="entry name" value="DUF2179"/>
</dbReference>
<dbReference type="AlphaFoldDB" id="A0A6J4L6Y8"/>
<keyword evidence="5 6" id="KW-0472">Membrane</keyword>
<evidence type="ECO:0000259" key="8">
    <source>
        <dbReference type="Pfam" id="PF18955"/>
    </source>
</evidence>
<dbReference type="CDD" id="cd16381">
    <property type="entry name" value="YitT_C_like_1"/>
    <property type="match status" value="1"/>
</dbReference>
<dbReference type="InterPro" id="IPR044035">
    <property type="entry name" value="DUF5698"/>
</dbReference>
<reference evidence="9" key="1">
    <citation type="submission" date="2020-02" db="EMBL/GenBank/DDBJ databases">
        <authorList>
            <person name="Meier V. D."/>
        </authorList>
    </citation>
    <scope>NUCLEOTIDE SEQUENCE</scope>
    <source>
        <strain evidence="9">AVDCRST_MAG56</strain>
    </source>
</reference>
<evidence type="ECO:0000256" key="3">
    <source>
        <dbReference type="ARBA" id="ARBA00022692"/>
    </source>
</evidence>
<evidence type="ECO:0000313" key="9">
    <source>
        <dbReference type="EMBL" id="CAA9324696.1"/>
    </source>
</evidence>
<comment type="subcellular location">
    <subcellularLocation>
        <location evidence="1 6">Cell membrane</location>
        <topology evidence="1 6">Multi-pass membrane protein</topology>
    </subcellularLocation>
</comment>
<dbReference type="PANTHER" id="PTHR40060:SF1">
    <property type="entry name" value="UPF0316 PROTEIN YEBE"/>
    <property type="match status" value="1"/>
</dbReference>
<name>A0A6J4L6Y8_9SPHI</name>
<evidence type="ECO:0000256" key="2">
    <source>
        <dbReference type="ARBA" id="ARBA00022475"/>
    </source>
</evidence>
<evidence type="ECO:0000259" key="7">
    <source>
        <dbReference type="Pfam" id="PF10035"/>
    </source>
</evidence>
<evidence type="ECO:0000256" key="6">
    <source>
        <dbReference type="HAMAP-Rule" id="MF_01515"/>
    </source>
</evidence>
<sequence length="202" mass="22901">MEEFFTRTLQITPDTYKLVILPLVIFCARVTDVSMSTLRQIFVISGRRKVAPVLGVFESLIWLVAISTIMQNLNNVFCYIAYAAGFATGIFLGMTIEEKLALGKVMVRVITRREATDLIEYLRGTKFGFTYVEGEGKRENVKLIFLVMQRQDLPELIGIINRFNPKAFYTVESVRYASQPVEYSTFIGGGGLFSLLGNLKRR</sequence>
<proteinExistence type="inferred from homology"/>
<dbReference type="EMBL" id="CADCTQ010000587">
    <property type="protein sequence ID" value="CAA9324696.1"/>
    <property type="molecule type" value="Genomic_DNA"/>
</dbReference>
<dbReference type="PANTHER" id="PTHR40060">
    <property type="entry name" value="UPF0316 PROTEIN YEBE"/>
    <property type="match status" value="1"/>
</dbReference>
<accession>A0A6J4L6Y8</accession>
<feature type="domain" description="DUF5698" evidence="8">
    <location>
        <begin position="37"/>
        <end position="94"/>
    </location>
</feature>
<dbReference type="GO" id="GO:0005886">
    <property type="term" value="C:plasma membrane"/>
    <property type="evidence" value="ECO:0007669"/>
    <property type="project" value="UniProtKB-SubCell"/>
</dbReference>
<protein>
    <recommendedName>
        <fullName evidence="6">UPF0316 protein AVDCRST_MAG56-7112</fullName>
    </recommendedName>
</protein>
<feature type="domain" description="DUF2179" evidence="7">
    <location>
        <begin position="127"/>
        <end position="176"/>
    </location>
</feature>
<gene>
    <name evidence="9" type="ORF">AVDCRST_MAG56-7112</name>
</gene>